<reference evidence="4" key="2">
    <citation type="submission" date="2023-05" db="EMBL/GenBank/DDBJ databases">
        <authorList>
            <person name="Fouks B."/>
        </authorList>
    </citation>
    <scope>NUCLEOTIDE SEQUENCE</scope>
    <source>
        <strain evidence="4">Stay&amp;Tobe</strain>
        <tissue evidence="4">Testes</tissue>
    </source>
</reference>
<dbReference type="EMBL" id="JASPKZ010003433">
    <property type="protein sequence ID" value="KAJ9593510.1"/>
    <property type="molecule type" value="Genomic_DNA"/>
</dbReference>
<dbReference type="GO" id="GO:0008270">
    <property type="term" value="F:zinc ion binding"/>
    <property type="evidence" value="ECO:0007669"/>
    <property type="project" value="UniProtKB-KW"/>
</dbReference>
<dbReference type="Pfam" id="PF00096">
    <property type="entry name" value="zf-C2H2"/>
    <property type="match status" value="2"/>
</dbReference>
<keyword evidence="1" id="KW-0862">Zinc</keyword>
<evidence type="ECO:0000256" key="2">
    <source>
        <dbReference type="SAM" id="Phobius"/>
    </source>
</evidence>
<feature type="non-terminal residue" evidence="4">
    <location>
        <position position="1"/>
    </location>
</feature>
<keyword evidence="2" id="KW-0472">Membrane</keyword>
<proteinExistence type="predicted"/>
<keyword evidence="1" id="KW-0863">Zinc-finger</keyword>
<dbReference type="Proteomes" id="UP001233999">
    <property type="component" value="Unassembled WGS sequence"/>
</dbReference>
<keyword evidence="5" id="KW-1185">Reference proteome</keyword>
<evidence type="ECO:0000313" key="5">
    <source>
        <dbReference type="Proteomes" id="UP001233999"/>
    </source>
</evidence>
<dbReference type="InterPro" id="IPR013087">
    <property type="entry name" value="Znf_C2H2_type"/>
</dbReference>
<sequence length="132" mass="15793">YCMSPRLNQNTSNCFLYIPGEVDEQLVNLNELMLIYYMVLIFLKIINSYAFSKYYDDLAVWTYGDVTDTSLQIGSFSCPQCFKKYRWKKSLIRHMRVECGQEPNLTCPYCDWKFKHKHHLMSHIFVTHKKIN</sequence>
<dbReference type="InterPro" id="IPR036236">
    <property type="entry name" value="Znf_C2H2_sf"/>
</dbReference>
<dbReference type="SUPFAM" id="SSF57667">
    <property type="entry name" value="beta-beta-alpha zinc fingers"/>
    <property type="match status" value="1"/>
</dbReference>
<dbReference type="Gene3D" id="3.30.160.60">
    <property type="entry name" value="Classic Zinc Finger"/>
    <property type="match status" value="1"/>
</dbReference>
<feature type="transmembrane region" description="Helical" evidence="2">
    <location>
        <begin position="34"/>
        <end position="51"/>
    </location>
</feature>
<feature type="domain" description="C2H2-type" evidence="3">
    <location>
        <begin position="76"/>
        <end position="103"/>
    </location>
</feature>
<accession>A0AAD8A6M8</accession>
<dbReference type="PROSITE" id="PS00028">
    <property type="entry name" value="ZINC_FINGER_C2H2_1"/>
    <property type="match status" value="1"/>
</dbReference>
<keyword evidence="2" id="KW-0812">Transmembrane</keyword>
<dbReference type="SMART" id="SM00355">
    <property type="entry name" value="ZnF_C2H2"/>
    <property type="match status" value="2"/>
</dbReference>
<keyword evidence="2" id="KW-1133">Transmembrane helix</keyword>
<dbReference type="PROSITE" id="PS50157">
    <property type="entry name" value="ZINC_FINGER_C2H2_2"/>
    <property type="match status" value="2"/>
</dbReference>
<feature type="domain" description="C2H2-type" evidence="3">
    <location>
        <begin position="105"/>
        <end position="132"/>
    </location>
</feature>
<evidence type="ECO:0000313" key="4">
    <source>
        <dbReference type="EMBL" id="KAJ9593510.1"/>
    </source>
</evidence>
<protein>
    <recommendedName>
        <fullName evidence="3">C2H2-type domain-containing protein</fullName>
    </recommendedName>
</protein>
<evidence type="ECO:0000256" key="1">
    <source>
        <dbReference type="PROSITE-ProRule" id="PRU00042"/>
    </source>
</evidence>
<evidence type="ECO:0000259" key="3">
    <source>
        <dbReference type="PROSITE" id="PS50157"/>
    </source>
</evidence>
<organism evidence="4 5">
    <name type="scientific">Diploptera punctata</name>
    <name type="common">Pacific beetle cockroach</name>
    <dbReference type="NCBI Taxonomy" id="6984"/>
    <lineage>
        <taxon>Eukaryota</taxon>
        <taxon>Metazoa</taxon>
        <taxon>Ecdysozoa</taxon>
        <taxon>Arthropoda</taxon>
        <taxon>Hexapoda</taxon>
        <taxon>Insecta</taxon>
        <taxon>Pterygota</taxon>
        <taxon>Neoptera</taxon>
        <taxon>Polyneoptera</taxon>
        <taxon>Dictyoptera</taxon>
        <taxon>Blattodea</taxon>
        <taxon>Blaberoidea</taxon>
        <taxon>Blaberidae</taxon>
        <taxon>Diplopterinae</taxon>
        <taxon>Diploptera</taxon>
    </lineage>
</organism>
<name>A0AAD8A6M8_DIPPU</name>
<gene>
    <name evidence="4" type="ORF">L9F63_014940</name>
</gene>
<reference evidence="4" key="1">
    <citation type="journal article" date="2023" name="IScience">
        <title>Live-bearing cockroach genome reveals convergent evolutionary mechanisms linked to viviparity in insects and beyond.</title>
        <authorList>
            <person name="Fouks B."/>
            <person name="Harrison M.C."/>
            <person name="Mikhailova A.A."/>
            <person name="Marchal E."/>
            <person name="English S."/>
            <person name="Carruthers M."/>
            <person name="Jennings E.C."/>
            <person name="Chiamaka E.L."/>
            <person name="Frigard R.A."/>
            <person name="Pippel M."/>
            <person name="Attardo G.M."/>
            <person name="Benoit J.B."/>
            <person name="Bornberg-Bauer E."/>
            <person name="Tobe S.S."/>
        </authorList>
    </citation>
    <scope>NUCLEOTIDE SEQUENCE</scope>
    <source>
        <strain evidence="4">Stay&amp;Tobe</strain>
    </source>
</reference>
<comment type="caution">
    <text evidence="4">The sequence shown here is derived from an EMBL/GenBank/DDBJ whole genome shotgun (WGS) entry which is preliminary data.</text>
</comment>
<keyword evidence="1" id="KW-0479">Metal-binding</keyword>
<dbReference type="AlphaFoldDB" id="A0AAD8A6M8"/>